<dbReference type="Proteomes" id="UP000238949">
    <property type="component" value="Unassembled WGS sequence"/>
</dbReference>
<feature type="domain" description="FlgO" evidence="2">
    <location>
        <begin position="95"/>
        <end position="223"/>
    </location>
</feature>
<evidence type="ECO:0000313" key="3">
    <source>
        <dbReference type="EMBL" id="PRO74336.1"/>
    </source>
</evidence>
<evidence type="ECO:0000259" key="2">
    <source>
        <dbReference type="Pfam" id="PF17680"/>
    </source>
</evidence>
<dbReference type="OrthoDB" id="5296088at2"/>
<keyword evidence="4" id="KW-1185">Reference proteome</keyword>
<protein>
    <recommendedName>
        <fullName evidence="2">FlgO domain-containing protein</fullName>
    </recommendedName>
</protein>
<dbReference type="EMBL" id="PVNP01000052">
    <property type="protein sequence ID" value="PRO74336.1"/>
    <property type="molecule type" value="Genomic_DNA"/>
</dbReference>
<dbReference type="InterPro" id="IPR041215">
    <property type="entry name" value="FlgO_dom"/>
</dbReference>
<proteinExistence type="predicted"/>
<name>A0A2S9VD36_9ALTE</name>
<dbReference type="AlphaFoldDB" id="A0A2S9VD36"/>
<dbReference type="PROSITE" id="PS51257">
    <property type="entry name" value="PROKAR_LIPOPROTEIN"/>
    <property type="match status" value="1"/>
</dbReference>
<feature type="signal peptide" evidence="1">
    <location>
        <begin position="1"/>
        <end position="18"/>
    </location>
</feature>
<feature type="chain" id="PRO_5015754450" description="FlgO domain-containing protein" evidence="1">
    <location>
        <begin position="19"/>
        <end position="237"/>
    </location>
</feature>
<sequence length="237" mass="26117">MRQFLACLVCAMALSGCAGQPKSGYFWFGNDDEVPPPAGQTQVRPPEDSGLEYRPDSRDIEMYRVQQNVRGYQDPLQTGFTPGMTHKALNDYAASLAMALMDGSVQLNTDELIGIASFVRLNRSLRETTVLGNQLSEYLIAELQQYGLGVVDFKLANSLDVTDYGDLALSREGRRIAKRMEMDHILTGTLIEQPRGVNVNARIISIDQQRVVASANVFIPAFVVTSLVPMAPVLDTE</sequence>
<comment type="caution">
    <text evidence="3">The sequence shown here is derived from an EMBL/GenBank/DDBJ whole genome shotgun (WGS) entry which is preliminary data.</text>
</comment>
<evidence type="ECO:0000256" key="1">
    <source>
        <dbReference type="SAM" id="SignalP"/>
    </source>
</evidence>
<dbReference type="Pfam" id="PF17680">
    <property type="entry name" value="FlgO"/>
    <property type="match status" value="1"/>
</dbReference>
<gene>
    <name evidence="3" type="ORF">C6Y40_06785</name>
</gene>
<keyword evidence="1" id="KW-0732">Signal</keyword>
<evidence type="ECO:0000313" key="4">
    <source>
        <dbReference type="Proteomes" id="UP000238949"/>
    </source>
</evidence>
<accession>A0A2S9VD36</accession>
<organism evidence="3 4">
    <name type="scientific">Alteromonas alba</name>
    <dbReference type="NCBI Taxonomy" id="2079529"/>
    <lineage>
        <taxon>Bacteria</taxon>
        <taxon>Pseudomonadati</taxon>
        <taxon>Pseudomonadota</taxon>
        <taxon>Gammaproteobacteria</taxon>
        <taxon>Alteromonadales</taxon>
        <taxon>Alteromonadaceae</taxon>
        <taxon>Alteromonas/Salinimonas group</taxon>
        <taxon>Alteromonas</taxon>
    </lineage>
</organism>
<dbReference type="RefSeq" id="WP_105933938.1">
    <property type="nucleotide sequence ID" value="NZ_PVNP01000052.1"/>
</dbReference>
<reference evidence="4" key="1">
    <citation type="journal article" date="2020" name="Int. J. Syst. Evol. Microbiol.">
        <title>Alteromonas alba sp. nov., a marine bacterium isolated from the seawater of the West Pacific Ocean.</title>
        <authorList>
            <person name="Sun C."/>
            <person name="Wu Y.-H."/>
            <person name="Xamxidin M."/>
            <person name="Cheng H."/>
            <person name="Xu X.-W."/>
        </authorList>
    </citation>
    <scope>NUCLEOTIDE SEQUENCE [LARGE SCALE GENOMIC DNA]</scope>
    <source>
        <strain evidence="4">190</strain>
    </source>
</reference>